<dbReference type="InterPro" id="IPR043426">
    <property type="entry name" value="MltB-like"/>
</dbReference>
<dbReference type="Proteomes" id="UP001500190">
    <property type="component" value="Unassembled WGS sequence"/>
</dbReference>
<dbReference type="PANTHER" id="PTHR30163">
    <property type="entry name" value="MEMBRANE-BOUND LYTIC MUREIN TRANSGLYCOSYLASE B"/>
    <property type="match status" value="1"/>
</dbReference>
<feature type="compositionally biased region" description="Low complexity" evidence="1">
    <location>
        <begin position="375"/>
        <end position="398"/>
    </location>
</feature>
<dbReference type="Gene3D" id="1.10.530.10">
    <property type="match status" value="1"/>
</dbReference>
<feature type="compositionally biased region" description="Pro residues" evidence="1">
    <location>
        <begin position="399"/>
        <end position="414"/>
    </location>
</feature>
<evidence type="ECO:0000313" key="2">
    <source>
        <dbReference type="EMBL" id="GAA1569662.1"/>
    </source>
</evidence>
<feature type="compositionally biased region" description="Low complexity" evidence="1">
    <location>
        <begin position="415"/>
        <end position="431"/>
    </location>
</feature>
<evidence type="ECO:0008006" key="4">
    <source>
        <dbReference type="Google" id="ProtNLM"/>
    </source>
</evidence>
<name>A0ABN2D5U3_9ACTN</name>
<sequence length="463" mass="47048">MRQQFKNLDTWRGKLNATWVCLAPPTAMVAVFVVGGVTSNTFIVDAHALAAPRQDAVFDDLANNVPAQPGVDGSLPTQAKSTIQVPFTGTTDGTVQPIPGAFGDASGIPGTVLAAYQKAARDLAMSMPGCHITWPLLAGIGKVESDHASGGKVDANGNTRGRILGPVLDGGPGMAAIADTDQGVYDGNPTWDRAVGPMQFVPGTWKTFGADGNGDGVKDPHNVFDAARAAGDYLCSGGANLSDPQGLVQAVLRYNHSMDYVSTVLRWMQSYSKDTVSVPDKPGQIVTPDDGGNAGGDEKGSTRTTTPPPTATPTTVPTSAPTTGTTSTTRPVSTPPPTSSATGSTKPTTSKTTPAPVTTTTTKKPPYTPTPTPTGPTSSTSTSTPPSTPTDTPTDTPTSTPPTTPADPSCPPSSTPTETSTTPAPSDSPTLTPTPTPSPCDSAAPAGDQTRTANTAAASQPAN</sequence>
<gene>
    <name evidence="2" type="ORF">GCM10009742_09840</name>
</gene>
<dbReference type="EMBL" id="BAAAND010000001">
    <property type="protein sequence ID" value="GAA1569662.1"/>
    <property type="molecule type" value="Genomic_DNA"/>
</dbReference>
<reference evidence="2 3" key="1">
    <citation type="journal article" date="2019" name="Int. J. Syst. Evol. Microbiol.">
        <title>The Global Catalogue of Microorganisms (GCM) 10K type strain sequencing project: providing services to taxonomists for standard genome sequencing and annotation.</title>
        <authorList>
            <consortium name="The Broad Institute Genomics Platform"/>
            <consortium name="The Broad Institute Genome Sequencing Center for Infectious Disease"/>
            <person name="Wu L."/>
            <person name="Ma J."/>
        </authorList>
    </citation>
    <scope>NUCLEOTIDE SEQUENCE [LARGE SCALE GENOMIC DNA]</scope>
    <source>
        <strain evidence="2 3">JCM 14304</strain>
    </source>
</reference>
<feature type="compositionally biased region" description="Low complexity" evidence="1">
    <location>
        <begin position="312"/>
        <end position="332"/>
    </location>
</feature>
<accession>A0ABN2D5U3</accession>
<dbReference type="InterPro" id="IPR023346">
    <property type="entry name" value="Lysozyme-like_dom_sf"/>
</dbReference>
<keyword evidence="3" id="KW-1185">Reference proteome</keyword>
<dbReference type="PANTHER" id="PTHR30163:SF8">
    <property type="entry name" value="LYTIC MUREIN TRANSGLYCOSYLASE"/>
    <property type="match status" value="1"/>
</dbReference>
<dbReference type="RefSeq" id="WP_344188156.1">
    <property type="nucleotide sequence ID" value="NZ_BAAAND010000001.1"/>
</dbReference>
<feature type="compositionally biased region" description="Low complexity" evidence="1">
    <location>
        <begin position="339"/>
        <end position="365"/>
    </location>
</feature>
<feature type="compositionally biased region" description="Polar residues" evidence="1">
    <location>
        <begin position="449"/>
        <end position="463"/>
    </location>
</feature>
<comment type="caution">
    <text evidence="2">The sequence shown here is derived from an EMBL/GenBank/DDBJ whole genome shotgun (WGS) entry which is preliminary data.</text>
</comment>
<organism evidence="2 3">
    <name type="scientific">Kribbella karoonensis</name>
    <dbReference type="NCBI Taxonomy" id="324851"/>
    <lineage>
        <taxon>Bacteria</taxon>
        <taxon>Bacillati</taxon>
        <taxon>Actinomycetota</taxon>
        <taxon>Actinomycetes</taxon>
        <taxon>Propionibacteriales</taxon>
        <taxon>Kribbellaceae</taxon>
        <taxon>Kribbella</taxon>
    </lineage>
</organism>
<evidence type="ECO:0000256" key="1">
    <source>
        <dbReference type="SAM" id="MobiDB-lite"/>
    </source>
</evidence>
<evidence type="ECO:0000313" key="3">
    <source>
        <dbReference type="Proteomes" id="UP001500190"/>
    </source>
</evidence>
<dbReference type="SUPFAM" id="SSF53955">
    <property type="entry name" value="Lysozyme-like"/>
    <property type="match status" value="1"/>
</dbReference>
<dbReference type="CDD" id="cd13399">
    <property type="entry name" value="Slt35-like"/>
    <property type="match status" value="1"/>
</dbReference>
<protein>
    <recommendedName>
        <fullName evidence="4">Membrane-bound lytic murein transglycosylase B</fullName>
    </recommendedName>
</protein>
<feature type="region of interest" description="Disordered" evidence="1">
    <location>
        <begin position="274"/>
        <end position="463"/>
    </location>
</feature>
<proteinExistence type="predicted"/>